<feature type="region of interest" description="Disordered" evidence="1">
    <location>
        <begin position="29"/>
        <end position="205"/>
    </location>
</feature>
<dbReference type="EMBL" id="MU150229">
    <property type="protein sequence ID" value="KAF9469664.1"/>
    <property type="molecule type" value="Genomic_DNA"/>
</dbReference>
<reference evidence="2" key="1">
    <citation type="submission" date="2020-11" db="EMBL/GenBank/DDBJ databases">
        <authorList>
            <consortium name="DOE Joint Genome Institute"/>
            <person name="Ahrendt S."/>
            <person name="Riley R."/>
            <person name="Andreopoulos W."/>
            <person name="Labutti K."/>
            <person name="Pangilinan J."/>
            <person name="Ruiz-Duenas F.J."/>
            <person name="Barrasa J.M."/>
            <person name="Sanchez-Garcia M."/>
            <person name="Camarero S."/>
            <person name="Miyauchi S."/>
            <person name="Serrano A."/>
            <person name="Linde D."/>
            <person name="Babiker R."/>
            <person name="Drula E."/>
            <person name="Ayuso-Fernandez I."/>
            <person name="Pacheco R."/>
            <person name="Padilla G."/>
            <person name="Ferreira P."/>
            <person name="Barriuso J."/>
            <person name="Kellner H."/>
            <person name="Castanera R."/>
            <person name="Alfaro M."/>
            <person name="Ramirez L."/>
            <person name="Pisabarro A.G."/>
            <person name="Kuo A."/>
            <person name="Tritt A."/>
            <person name="Lipzen A."/>
            <person name="He G."/>
            <person name="Yan M."/>
            <person name="Ng V."/>
            <person name="Cullen D."/>
            <person name="Martin F."/>
            <person name="Rosso M.-N."/>
            <person name="Henrissat B."/>
            <person name="Hibbett D."/>
            <person name="Martinez A.T."/>
            <person name="Grigoriev I.V."/>
        </authorList>
    </citation>
    <scope>NUCLEOTIDE SEQUENCE</scope>
    <source>
        <strain evidence="2">CBS 247.69</strain>
    </source>
</reference>
<organism evidence="2 3">
    <name type="scientific">Collybia nuda</name>
    <dbReference type="NCBI Taxonomy" id="64659"/>
    <lineage>
        <taxon>Eukaryota</taxon>
        <taxon>Fungi</taxon>
        <taxon>Dikarya</taxon>
        <taxon>Basidiomycota</taxon>
        <taxon>Agaricomycotina</taxon>
        <taxon>Agaricomycetes</taxon>
        <taxon>Agaricomycetidae</taxon>
        <taxon>Agaricales</taxon>
        <taxon>Tricholomatineae</taxon>
        <taxon>Clitocybaceae</taxon>
        <taxon>Collybia</taxon>
    </lineage>
</organism>
<feature type="compositionally biased region" description="Low complexity" evidence="1">
    <location>
        <begin position="115"/>
        <end position="149"/>
    </location>
</feature>
<dbReference type="AlphaFoldDB" id="A0A9P5YJD3"/>
<feature type="compositionally biased region" description="Polar residues" evidence="1">
    <location>
        <begin position="160"/>
        <end position="177"/>
    </location>
</feature>
<dbReference type="Proteomes" id="UP000807353">
    <property type="component" value="Unassembled WGS sequence"/>
</dbReference>
<proteinExistence type="predicted"/>
<sequence length="313" mass="32269">MAPLIYSSWWRRARTSVDNETPITLAGNISVATTTDGGSDSAPSASSPLDKPSGKEPSRMSGAKPAATHSVNAPNSTPEPHHSKEVNPSRISQTSINNVPEGTSTPTPPKEFTSETKISSSTSTETRSSEKSTTISTTSSSGTSTSGSTMSPRTDGGGSESTTASTLITSPTVTETLANPGAIPPSAPLTPNTPNSTPNDDRDSSTIIILPSLNVATSTNQFIPTRTSGGDTVSPSSTPDPRVASTGTAQAENAPESLFTTLIIEVTSSEFRTTISSDHIITKDVTIFSTRTRTSVVSYPTSTVVGTTSTGTK</sequence>
<feature type="compositionally biased region" description="Polar residues" evidence="1">
    <location>
        <begin position="220"/>
        <end position="251"/>
    </location>
</feature>
<feature type="region of interest" description="Disordered" evidence="1">
    <location>
        <begin position="220"/>
        <end position="252"/>
    </location>
</feature>
<comment type="caution">
    <text evidence="2">The sequence shown here is derived from an EMBL/GenBank/DDBJ whole genome shotgun (WGS) entry which is preliminary data.</text>
</comment>
<accession>A0A9P5YJD3</accession>
<evidence type="ECO:0000313" key="2">
    <source>
        <dbReference type="EMBL" id="KAF9469664.1"/>
    </source>
</evidence>
<keyword evidence="3" id="KW-1185">Reference proteome</keyword>
<feature type="compositionally biased region" description="Polar residues" evidence="1">
    <location>
        <begin position="89"/>
        <end position="105"/>
    </location>
</feature>
<feature type="compositionally biased region" description="Low complexity" evidence="1">
    <location>
        <begin position="36"/>
        <end position="48"/>
    </location>
</feature>
<gene>
    <name evidence="2" type="ORF">BDZ94DRAFT_1242962</name>
</gene>
<evidence type="ECO:0000313" key="3">
    <source>
        <dbReference type="Proteomes" id="UP000807353"/>
    </source>
</evidence>
<feature type="compositionally biased region" description="Low complexity" evidence="1">
    <location>
        <begin position="189"/>
        <end position="198"/>
    </location>
</feature>
<evidence type="ECO:0000256" key="1">
    <source>
        <dbReference type="SAM" id="MobiDB-lite"/>
    </source>
</evidence>
<name>A0A9P5YJD3_9AGAR</name>
<protein>
    <submittedName>
        <fullName evidence="2">Uncharacterized protein</fullName>
    </submittedName>
</protein>
<feature type="compositionally biased region" description="Polar residues" evidence="1">
    <location>
        <begin position="69"/>
        <end position="78"/>
    </location>
</feature>